<gene>
    <name evidence="4" type="ORF">MVAC_08379</name>
</gene>
<dbReference type="GO" id="GO:0000976">
    <property type="term" value="F:transcription cis-regulatory region binding"/>
    <property type="evidence" value="ECO:0007669"/>
    <property type="project" value="TreeGrafter"/>
</dbReference>
<dbReference type="GO" id="GO:0003700">
    <property type="term" value="F:DNA-binding transcription factor activity"/>
    <property type="evidence" value="ECO:0007669"/>
    <property type="project" value="TreeGrafter"/>
</dbReference>
<evidence type="ECO:0000259" key="3">
    <source>
        <dbReference type="PROSITE" id="PS50977"/>
    </source>
</evidence>
<reference evidence="4 5" key="1">
    <citation type="journal article" date="2012" name="J. Bacteriol.">
        <title>Complete Genome Sequence of Mycobacterium vaccae Type Strain ATCC 25954.</title>
        <authorList>
            <person name="Ho Y.S."/>
            <person name="Adroub S.A."/>
            <person name="Abadi M."/>
            <person name="Al Alwan B."/>
            <person name="Alkhateeb R."/>
            <person name="Gao G."/>
            <person name="Ragab A."/>
            <person name="Ali S."/>
            <person name="van Soolingen D."/>
            <person name="Bitter W."/>
            <person name="Pain A."/>
            <person name="Abdallah A.M."/>
        </authorList>
    </citation>
    <scope>NUCLEOTIDE SEQUENCE [LARGE SCALE GENOMIC DNA]</scope>
    <source>
        <strain evidence="4 5">ATCC 25954</strain>
    </source>
</reference>
<evidence type="ECO:0000256" key="1">
    <source>
        <dbReference type="ARBA" id="ARBA00023125"/>
    </source>
</evidence>
<dbReference type="PANTHER" id="PTHR30055:SF187">
    <property type="entry name" value="TRANSCRIPTIONAL REGULATORY PROTEIN"/>
    <property type="match status" value="1"/>
</dbReference>
<accession>K0UV89</accession>
<dbReference type="Pfam" id="PF00440">
    <property type="entry name" value="TetR_N"/>
    <property type="match status" value="1"/>
</dbReference>
<dbReference type="PROSITE" id="PS50977">
    <property type="entry name" value="HTH_TETR_2"/>
    <property type="match status" value="1"/>
</dbReference>
<dbReference type="AlphaFoldDB" id="K0UV89"/>
<protein>
    <submittedName>
        <fullName evidence="4">TetR family transcriptional regulator</fullName>
    </submittedName>
</protein>
<evidence type="ECO:0000256" key="2">
    <source>
        <dbReference type="PROSITE-ProRule" id="PRU00335"/>
    </source>
</evidence>
<proteinExistence type="predicted"/>
<dbReference type="HOGENOM" id="CLU_069356_13_1_11"/>
<dbReference type="Proteomes" id="UP000006072">
    <property type="component" value="Unassembled WGS sequence"/>
</dbReference>
<keyword evidence="5" id="KW-1185">Reference proteome</keyword>
<keyword evidence="1 2" id="KW-0238">DNA-binding</keyword>
<dbReference type="InterPro" id="IPR009057">
    <property type="entry name" value="Homeodomain-like_sf"/>
</dbReference>
<dbReference type="EMBL" id="ALQA01000013">
    <property type="protein sequence ID" value="EJZ10721.1"/>
    <property type="molecule type" value="Genomic_DNA"/>
</dbReference>
<organism evidence="4 5">
    <name type="scientific">Mycolicibacterium vaccae ATCC 25954</name>
    <dbReference type="NCBI Taxonomy" id="1194972"/>
    <lineage>
        <taxon>Bacteria</taxon>
        <taxon>Bacillati</taxon>
        <taxon>Actinomycetota</taxon>
        <taxon>Actinomycetes</taxon>
        <taxon>Mycobacteriales</taxon>
        <taxon>Mycobacteriaceae</taxon>
        <taxon>Mycolicibacterium</taxon>
    </lineage>
</organism>
<feature type="domain" description="HTH tetR-type" evidence="3">
    <location>
        <begin position="7"/>
        <end position="67"/>
    </location>
</feature>
<dbReference type="PATRIC" id="fig|1194972.3.peg.1687"/>
<dbReference type="SUPFAM" id="SSF46689">
    <property type="entry name" value="Homeodomain-like"/>
    <property type="match status" value="1"/>
</dbReference>
<dbReference type="eggNOG" id="COG1309">
    <property type="taxonomic scope" value="Bacteria"/>
</dbReference>
<dbReference type="PANTHER" id="PTHR30055">
    <property type="entry name" value="HTH-TYPE TRANSCRIPTIONAL REGULATOR RUTR"/>
    <property type="match status" value="1"/>
</dbReference>
<dbReference type="Gene3D" id="1.10.357.10">
    <property type="entry name" value="Tetracycline Repressor, domain 2"/>
    <property type="match status" value="1"/>
</dbReference>
<dbReference type="InterPro" id="IPR050109">
    <property type="entry name" value="HTH-type_TetR-like_transc_reg"/>
</dbReference>
<evidence type="ECO:0000313" key="4">
    <source>
        <dbReference type="EMBL" id="EJZ10721.1"/>
    </source>
</evidence>
<comment type="caution">
    <text evidence="4">The sequence shown here is derived from an EMBL/GenBank/DDBJ whole genome shotgun (WGS) entry which is preliminary data.</text>
</comment>
<evidence type="ECO:0000313" key="5">
    <source>
        <dbReference type="Proteomes" id="UP000006072"/>
    </source>
</evidence>
<name>K0UV89_MYCVA</name>
<feature type="DNA-binding region" description="H-T-H motif" evidence="2">
    <location>
        <begin position="30"/>
        <end position="49"/>
    </location>
</feature>
<sequence>MPAGHAPSVTDRLLDGLTSAIIERGYRDSTVADVVRHARTSKRTFYEQFASKQECLIELLRRNNSDLIARIGATVRPEADWQEQIRQAVDAYVEHISARPAITLCWIREAPALGAAAHPLHRQVMHDLTGLLTALTSNPGFQRAAITPITPPMALILLGGLRELTALFVEDERDVRGITEPAVTAATALVSVG</sequence>
<dbReference type="InterPro" id="IPR001647">
    <property type="entry name" value="HTH_TetR"/>
</dbReference>